<dbReference type="AlphaFoldDB" id="X0VIZ0"/>
<comment type="caution">
    <text evidence="1">The sequence shown here is derived from an EMBL/GenBank/DDBJ whole genome shotgun (WGS) entry which is preliminary data.</text>
</comment>
<dbReference type="Gene3D" id="2.115.10.20">
    <property type="entry name" value="Glycosyl hydrolase domain, family 43"/>
    <property type="match status" value="1"/>
</dbReference>
<name>X0VIZ0_9ZZZZ</name>
<organism evidence="1">
    <name type="scientific">marine sediment metagenome</name>
    <dbReference type="NCBI Taxonomy" id="412755"/>
    <lineage>
        <taxon>unclassified sequences</taxon>
        <taxon>metagenomes</taxon>
        <taxon>ecological metagenomes</taxon>
    </lineage>
</organism>
<reference evidence="1" key="1">
    <citation type="journal article" date="2014" name="Front. Microbiol.">
        <title>High frequency of phylogenetically diverse reductive dehalogenase-homologous genes in deep subseafloor sedimentary metagenomes.</title>
        <authorList>
            <person name="Kawai M."/>
            <person name="Futagami T."/>
            <person name="Toyoda A."/>
            <person name="Takaki Y."/>
            <person name="Nishi S."/>
            <person name="Hori S."/>
            <person name="Arai W."/>
            <person name="Tsubouchi T."/>
            <person name="Morono Y."/>
            <person name="Uchiyama I."/>
            <person name="Ito T."/>
            <person name="Fujiyama A."/>
            <person name="Inagaki F."/>
            <person name="Takami H."/>
        </authorList>
    </citation>
    <scope>NUCLEOTIDE SEQUENCE</scope>
    <source>
        <strain evidence="1">Expedition CK06-06</strain>
    </source>
</reference>
<protein>
    <submittedName>
        <fullName evidence="1">Uncharacterized protein</fullName>
    </submittedName>
</protein>
<gene>
    <name evidence="1" type="ORF">S01H1_41092</name>
</gene>
<accession>X0VIZ0</accession>
<evidence type="ECO:0000313" key="1">
    <source>
        <dbReference type="EMBL" id="GAG11172.1"/>
    </source>
</evidence>
<proteinExistence type="predicted"/>
<dbReference type="EMBL" id="BARS01026043">
    <property type="protein sequence ID" value="GAG11172.1"/>
    <property type="molecule type" value="Genomic_DNA"/>
</dbReference>
<feature type="non-terminal residue" evidence="1">
    <location>
        <position position="1"/>
    </location>
</feature>
<dbReference type="InterPro" id="IPR023296">
    <property type="entry name" value="Glyco_hydro_beta-prop_sf"/>
</dbReference>
<dbReference type="SUPFAM" id="SSF75005">
    <property type="entry name" value="Arabinanase/levansucrase/invertase"/>
    <property type="match status" value="1"/>
</dbReference>
<sequence>IVKNEQKYILVGSGKIKPPFKGKNADRVAIYSTEDFINITYQGIIDSFDNRNAIPFFDNNKVYMLLRFHPNINLAVLEGGDGPAIKPFEI</sequence>